<dbReference type="SMART" id="SM01012">
    <property type="entry name" value="ANTAR"/>
    <property type="match status" value="1"/>
</dbReference>
<dbReference type="PANTHER" id="PTHR43228">
    <property type="entry name" value="TWO-COMPONENT RESPONSE REGULATOR"/>
    <property type="match status" value="1"/>
</dbReference>
<evidence type="ECO:0000259" key="3">
    <source>
        <dbReference type="PROSITE" id="PS50110"/>
    </source>
</evidence>
<dbReference type="AlphaFoldDB" id="A0AAW5DTP1"/>
<gene>
    <name evidence="5" type="ORF">MJG50_01640</name>
</gene>
<evidence type="ECO:0000313" key="5">
    <source>
        <dbReference type="EMBL" id="MCH1624015.1"/>
    </source>
</evidence>
<reference evidence="5" key="1">
    <citation type="submission" date="2022-02" db="EMBL/GenBank/DDBJ databases">
        <title>Fredinandcohnia quinoae sp. nov. isolated from Chenopodium quinoa seeds.</title>
        <authorList>
            <person name="Saati-Santamaria Z."/>
            <person name="Flores-Felix J.D."/>
            <person name="Igual J.M."/>
            <person name="Velazquez E."/>
            <person name="Garcia-Fraile P."/>
            <person name="Martinez-Molina E."/>
        </authorList>
    </citation>
    <scope>NUCLEOTIDE SEQUENCE</scope>
    <source>
        <strain evidence="5">SECRCQ15</strain>
    </source>
</reference>
<dbReference type="PIRSF" id="PIRSF036382">
    <property type="entry name" value="RR_antiterm"/>
    <property type="match status" value="1"/>
</dbReference>
<evidence type="ECO:0000256" key="1">
    <source>
        <dbReference type="ARBA" id="ARBA00023012"/>
    </source>
</evidence>
<dbReference type="SMART" id="SM00448">
    <property type="entry name" value="REC"/>
    <property type="match status" value="1"/>
</dbReference>
<dbReference type="Proteomes" id="UP001431131">
    <property type="component" value="Unassembled WGS sequence"/>
</dbReference>
<protein>
    <submittedName>
        <fullName evidence="5">Response regulator</fullName>
    </submittedName>
</protein>
<proteinExistence type="predicted"/>
<accession>A0AAW5DTP1</accession>
<feature type="domain" description="Response regulatory" evidence="3">
    <location>
        <begin position="4"/>
        <end position="118"/>
    </location>
</feature>
<evidence type="ECO:0000313" key="6">
    <source>
        <dbReference type="Proteomes" id="UP001431131"/>
    </source>
</evidence>
<dbReference type="PROSITE" id="PS50921">
    <property type="entry name" value="ANTAR"/>
    <property type="match status" value="1"/>
</dbReference>
<name>A0AAW5DTP1_9BACI</name>
<dbReference type="EMBL" id="JAKTTI010000001">
    <property type="protein sequence ID" value="MCH1624015.1"/>
    <property type="molecule type" value="Genomic_DNA"/>
</dbReference>
<dbReference type="InterPro" id="IPR001789">
    <property type="entry name" value="Sig_transdc_resp-reg_receiver"/>
</dbReference>
<dbReference type="GO" id="GO:0003723">
    <property type="term" value="F:RNA binding"/>
    <property type="evidence" value="ECO:0007669"/>
    <property type="project" value="InterPro"/>
</dbReference>
<dbReference type="SUPFAM" id="SSF52172">
    <property type="entry name" value="CheY-like"/>
    <property type="match status" value="1"/>
</dbReference>
<feature type="modified residue" description="4-aspartylphosphate" evidence="2">
    <location>
        <position position="54"/>
    </location>
</feature>
<keyword evidence="6" id="KW-1185">Reference proteome</keyword>
<dbReference type="PANTHER" id="PTHR43228:SF6">
    <property type="entry name" value="RESPONSE REGULATOR RECEIVER"/>
    <property type="match status" value="1"/>
</dbReference>
<dbReference type="Pfam" id="PF03861">
    <property type="entry name" value="ANTAR"/>
    <property type="match status" value="1"/>
</dbReference>
<dbReference type="Gene3D" id="3.40.50.2300">
    <property type="match status" value="1"/>
</dbReference>
<dbReference type="PROSITE" id="PS50110">
    <property type="entry name" value="RESPONSE_REGULATORY"/>
    <property type="match status" value="1"/>
</dbReference>
<evidence type="ECO:0000259" key="4">
    <source>
        <dbReference type="PROSITE" id="PS50921"/>
    </source>
</evidence>
<dbReference type="InterPro" id="IPR052048">
    <property type="entry name" value="ST_Response_Regulator"/>
</dbReference>
<dbReference type="InterPro" id="IPR008327">
    <property type="entry name" value="Sig_transdc_resp-reg_antiterm"/>
</dbReference>
<sequence length="195" mass="22705">MKHKLMIVDDDPITRMDLREMLLAEGYLVVAECKNGEEAIEQSMKHIPDLIIMDVKMPKLNGIKASKIIRSKLNVAILLLTAYSQRELIEDAKKSGVTAYLVKPVTEEDLIPAIEIALSQRDQIEWITRDLKSLKQKMEERRIIEKAKGKVMEYTSMTEEEAYQWMRNYCMKNRMSMFNVSTFILKELTEDMVIQ</sequence>
<dbReference type="GO" id="GO:0000160">
    <property type="term" value="P:phosphorelay signal transduction system"/>
    <property type="evidence" value="ECO:0007669"/>
    <property type="project" value="UniProtKB-KW"/>
</dbReference>
<comment type="caution">
    <text evidence="5">The sequence shown here is derived from an EMBL/GenBank/DDBJ whole genome shotgun (WGS) entry which is preliminary data.</text>
</comment>
<dbReference type="Pfam" id="PF00072">
    <property type="entry name" value="Response_reg"/>
    <property type="match status" value="1"/>
</dbReference>
<dbReference type="InterPro" id="IPR011006">
    <property type="entry name" value="CheY-like_superfamily"/>
</dbReference>
<dbReference type="InterPro" id="IPR005561">
    <property type="entry name" value="ANTAR"/>
</dbReference>
<dbReference type="RefSeq" id="WP_240252262.1">
    <property type="nucleotide sequence ID" value="NZ_JAKTTI010000001.1"/>
</dbReference>
<feature type="domain" description="ANTAR" evidence="4">
    <location>
        <begin position="124"/>
        <end position="185"/>
    </location>
</feature>
<keyword evidence="2" id="KW-0597">Phosphoprotein</keyword>
<keyword evidence="1" id="KW-0902">Two-component regulatory system</keyword>
<dbReference type="InterPro" id="IPR036388">
    <property type="entry name" value="WH-like_DNA-bd_sf"/>
</dbReference>
<organism evidence="5 6">
    <name type="scientific">Fredinandcohnia quinoae</name>
    <dbReference type="NCBI Taxonomy" id="2918902"/>
    <lineage>
        <taxon>Bacteria</taxon>
        <taxon>Bacillati</taxon>
        <taxon>Bacillota</taxon>
        <taxon>Bacilli</taxon>
        <taxon>Bacillales</taxon>
        <taxon>Bacillaceae</taxon>
        <taxon>Fredinandcohnia</taxon>
    </lineage>
</organism>
<evidence type="ECO:0000256" key="2">
    <source>
        <dbReference type="PROSITE-ProRule" id="PRU00169"/>
    </source>
</evidence>
<dbReference type="Gene3D" id="1.10.10.10">
    <property type="entry name" value="Winged helix-like DNA-binding domain superfamily/Winged helix DNA-binding domain"/>
    <property type="match status" value="1"/>
</dbReference>